<comment type="function">
    <text evidence="4">Involved in the assembly of lipopolysaccharide (LPS). Required for the translocation of LPS from the inner membrane to the outer membrane. May form a bridge between the inner membrane and the outer membrane, via interactions with LptC and LptD, thereby facilitating LPS transfer across the periplasm.</text>
</comment>
<dbReference type="AlphaFoldDB" id="A0A975MP27"/>
<dbReference type="GO" id="GO:0017089">
    <property type="term" value="F:glycolipid transfer activity"/>
    <property type="evidence" value="ECO:0007669"/>
    <property type="project" value="TreeGrafter"/>
</dbReference>
<feature type="chain" id="PRO_5038200836" description="Lipopolysaccharide export system protein LptA" evidence="4">
    <location>
        <begin position="21"/>
        <end position="168"/>
    </location>
</feature>
<evidence type="ECO:0000256" key="4">
    <source>
        <dbReference type="HAMAP-Rule" id="MF_01914"/>
    </source>
</evidence>
<protein>
    <recommendedName>
        <fullName evidence="4">Lipopolysaccharide export system protein LptA</fullName>
    </recommendedName>
</protein>
<keyword evidence="8" id="KW-1185">Reference proteome</keyword>
<name>A0A975MP27_9GAMM</name>
<comment type="similarity">
    <text evidence="4">Belongs to the LptA family.</text>
</comment>
<dbReference type="Gene3D" id="2.60.450.10">
    <property type="entry name" value="Lipopolysaccharide (LPS) transport protein A like domain"/>
    <property type="match status" value="1"/>
</dbReference>
<accession>A0A975MP27</accession>
<feature type="compositionally biased region" description="Basic residues" evidence="5">
    <location>
        <begin position="154"/>
        <end position="168"/>
    </location>
</feature>
<evidence type="ECO:0000256" key="5">
    <source>
        <dbReference type="SAM" id="MobiDB-lite"/>
    </source>
</evidence>
<comment type="subcellular location">
    <subcellularLocation>
        <location evidence="4">Periplasm</location>
    </subcellularLocation>
</comment>
<evidence type="ECO:0000256" key="1">
    <source>
        <dbReference type="ARBA" id="ARBA00022448"/>
    </source>
</evidence>
<feature type="region of interest" description="Disordered" evidence="5">
    <location>
        <begin position="144"/>
        <end position="168"/>
    </location>
</feature>
<dbReference type="GO" id="GO:0043165">
    <property type="term" value="P:Gram-negative-bacterium-type cell outer membrane assembly"/>
    <property type="evidence" value="ECO:0007669"/>
    <property type="project" value="UniProtKB-UniRule"/>
</dbReference>
<dbReference type="HAMAP" id="MF_01914">
    <property type="entry name" value="LPS_assembly_LptA"/>
    <property type="match status" value="1"/>
</dbReference>
<dbReference type="EMBL" id="CP073754">
    <property type="protein sequence ID" value="QWF71174.1"/>
    <property type="molecule type" value="Genomic_DNA"/>
</dbReference>
<reference evidence="7" key="1">
    <citation type="submission" date="2021-04" db="EMBL/GenBank/DDBJ databases">
        <title>Draft genome sequence data of methanotrophic Methylovulum sp. strain S1L and Methylomonas sp. strain S2AM isolated from boreal lake water columns.</title>
        <authorList>
            <person name="Rissanen A.J."/>
            <person name="Mangayil R."/>
            <person name="Svenning M.M."/>
            <person name="Khanongnuch R."/>
        </authorList>
    </citation>
    <scope>NUCLEOTIDE SEQUENCE</scope>
    <source>
        <strain evidence="7">S2AM</strain>
    </source>
</reference>
<dbReference type="NCBIfam" id="TIGR03002">
    <property type="entry name" value="outer_YhbN_LptA"/>
    <property type="match status" value="1"/>
</dbReference>
<dbReference type="InterPro" id="IPR014340">
    <property type="entry name" value="LptA"/>
</dbReference>
<dbReference type="InterPro" id="IPR052037">
    <property type="entry name" value="LPS_export_LptA"/>
</dbReference>
<evidence type="ECO:0000313" key="8">
    <source>
        <dbReference type="Proteomes" id="UP000676649"/>
    </source>
</evidence>
<gene>
    <name evidence="4 7" type="primary">lptA</name>
    <name evidence="7" type="ORF">KEF85_01370</name>
</gene>
<dbReference type="KEGG" id="mpad:KEF85_01370"/>
<keyword evidence="3 4" id="KW-0574">Periplasm</keyword>
<dbReference type="PANTHER" id="PTHR36504:SF1">
    <property type="entry name" value="LIPOPOLYSACCHARIDE EXPORT SYSTEM PROTEIN LPTA"/>
    <property type="match status" value="1"/>
</dbReference>
<keyword evidence="1 4" id="KW-0813">Transport</keyword>
<keyword evidence="2 4" id="KW-0732">Signal</keyword>
<dbReference type="GO" id="GO:0015920">
    <property type="term" value="P:lipopolysaccharide transport"/>
    <property type="evidence" value="ECO:0007669"/>
    <property type="project" value="UniProtKB-UniRule"/>
</dbReference>
<evidence type="ECO:0000256" key="2">
    <source>
        <dbReference type="ARBA" id="ARBA00022729"/>
    </source>
</evidence>
<comment type="subunit">
    <text evidence="4">Component of the lipopolysaccharide transport and assembly complex.</text>
</comment>
<feature type="domain" description="Organic solvent tolerance-like N-terminal" evidence="6">
    <location>
        <begin position="30"/>
        <end position="139"/>
    </location>
</feature>
<evidence type="ECO:0000256" key="3">
    <source>
        <dbReference type="ARBA" id="ARBA00022764"/>
    </source>
</evidence>
<organism evidence="7 8">
    <name type="scientific">Methylomonas paludis</name>
    <dbReference type="NCBI Taxonomy" id="1173101"/>
    <lineage>
        <taxon>Bacteria</taxon>
        <taxon>Pseudomonadati</taxon>
        <taxon>Pseudomonadota</taxon>
        <taxon>Gammaproteobacteria</taxon>
        <taxon>Methylococcales</taxon>
        <taxon>Methylococcaceae</taxon>
        <taxon>Methylomonas</taxon>
    </lineage>
</organism>
<dbReference type="GO" id="GO:0001530">
    <property type="term" value="F:lipopolysaccharide binding"/>
    <property type="evidence" value="ECO:0007669"/>
    <property type="project" value="InterPro"/>
</dbReference>
<dbReference type="Pfam" id="PF03968">
    <property type="entry name" value="LptD_N"/>
    <property type="match status" value="1"/>
</dbReference>
<evidence type="ECO:0000259" key="6">
    <source>
        <dbReference type="Pfam" id="PF03968"/>
    </source>
</evidence>
<dbReference type="Proteomes" id="UP000676649">
    <property type="component" value="Chromosome"/>
</dbReference>
<dbReference type="PANTHER" id="PTHR36504">
    <property type="entry name" value="LIPOPOLYSACCHARIDE EXPORT SYSTEM PROTEIN LPTA"/>
    <property type="match status" value="1"/>
</dbReference>
<dbReference type="InterPro" id="IPR005653">
    <property type="entry name" value="OstA-like_N"/>
</dbReference>
<dbReference type="GO" id="GO:0009279">
    <property type="term" value="C:cell outer membrane"/>
    <property type="evidence" value="ECO:0007669"/>
    <property type="project" value="TreeGrafter"/>
</dbReference>
<proteinExistence type="inferred from homology"/>
<evidence type="ECO:0000313" key="7">
    <source>
        <dbReference type="EMBL" id="QWF71174.1"/>
    </source>
</evidence>
<sequence length="168" mass="18771" precursor="true">MSLTKIISCFLLLFCSAVSALETDSEQPIYIDSNKAYYDEKQQTSTYTGNVFATQGSIRIDAEKLVVYMKDGNITKLVATGTPSKFKQLPAVGKEEIYGEGLINEFYPDKNLLIFMQNASVWQGDAKQSSEYIEYDTKNSLLKAGETASDSKRVHSVIKPKQQSRKAE</sequence>
<feature type="signal peptide" evidence="4">
    <location>
        <begin position="1"/>
        <end position="20"/>
    </location>
</feature>
<dbReference type="GO" id="GO:0030288">
    <property type="term" value="C:outer membrane-bounded periplasmic space"/>
    <property type="evidence" value="ECO:0007669"/>
    <property type="project" value="TreeGrafter"/>
</dbReference>